<dbReference type="EMBL" id="JXTB01000229">
    <property type="protein sequence ID" value="PON51710.1"/>
    <property type="molecule type" value="Genomic_DNA"/>
</dbReference>
<reference evidence="3" key="1">
    <citation type="submission" date="2016-06" db="EMBL/GenBank/DDBJ databases">
        <title>Parallel loss of symbiosis genes in relatives of nitrogen-fixing non-legume Parasponia.</title>
        <authorList>
            <person name="Van Velzen R."/>
            <person name="Holmer R."/>
            <person name="Bu F."/>
            <person name="Rutten L."/>
            <person name="Van Zeijl A."/>
            <person name="Liu W."/>
            <person name="Santuari L."/>
            <person name="Cao Q."/>
            <person name="Sharma T."/>
            <person name="Shen D."/>
            <person name="Roswanjaya Y."/>
            <person name="Wardhani T."/>
            <person name="Kalhor M.S."/>
            <person name="Jansen J."/>
            <person name="Van den Hoogen J."/>
            <person name="Gungor B."/>
            <person name="Hartog M."/>
            <person name="Hontelez J."/>
            <person name="Verver J."/>
            <person name="Yang W.-C."/>
            <person name="Schijlen E."/>
            <person name="Repin R."/>
            <person name="Schilthuizen M."/>
            <person name="Schranz E."/>
            <person name="Heidstra R."/>
            <person name="Miyata K."/>
            <person name="Fedorova E."/>
            <person name="Kohlen W."/>
            <person name="Bisseling T."/>
            <person name="Smit S."/>
            <person name="Geurts R."/>
        </authorList>
    </citation>
    <scope>NUCLEOTIDE SEQUENCE [LARGE SCALE GENOMIC DNA]</scope>
    <source>
        <strain evidence="3">cv. WU1-14</strain>
    </source>
</reference>
<dbReference type="OrthoDB" id="10313468at2759"/>
<evidence type="ECO:0000313" key="2">
    <source>
        <dbReference type="EMBL" id="PON51710.1"/>
    </source>
</evidence>
<proteinExistence type="predicted"/>
<name>A0A2P5BSG6_PARAD</name>
<gene>
    <name evidence="2" type="ORF">PanWU01x14_214100</name>
</gene>
<evidence type="ECO:0000256" key="1">
    <source>
        <dbReference type="SAM" id="MobiDB-lite"/>
    </source>
</evidence>
<feature type="compositionally biased region" description="Basic and acidic residues" evidence="1">
    <location>
        <begin position="1"/>
        <end position="11"/>
    </location>
</feature>
<evidence type="ECO:0000313" key="3">
    <source>
        <dbReference type="Proteomes" id="UP000237105"/>
    </source>
</evidence>
<dbReference type="Proteomes" id="UP000237105">
    <property type="component" value="Unassembled WGS sequence"/>
</dbReference>
<keyword evidence="3" id="KW-1185">Reference proteome</keyword>
<organism evidence="2 3">
    <name type="scientific">Parasponia andersonii</name>
    <name type="common">Sponia andersonii</name>
    <dbReference type="NCBI Taxonomy" id="3476"/>
    <lineage>
        <taxon>Eukaryota</taxon>
        <taxon>Viridiplantae</taxon>
        <taxon>Streptophyta</taxon>
        <taxon>Embryophyta</taxon>
        <taxon>Tracheophyta</taxon>
        <taxon>Spermatophyta</taxon>
        <taxon>Magnoliopsida</taxon>
        <taxon>eudicotyledons</taxon>
        <taxon>Gunneridae</taxon>
        <taxon>Pentapetalae</taxon>
        <taxon>rosids</taxon>
        <taxon>fabids</taxon>
        <taxon>Rosales</taxon>
        <taxon>Cannabaceae</taxon>
        <taxon>Parasponia</taxon>
    </lineage>
</organism>
<dbReference type="AlphaFoldDB" id="A0A2P5BSG6"/>
<comment type="caution">
    <text evidence="2">The sequence shown here is derived from an EMBL/GenBank/DDBJ whole genome shotgun (WGS) entry which is preliminary data.</text>
</comment>
<accession>A0A2P5BSG6</accession>
<sequence>MDKKELSKEQKASLQKSQHHSHGQKAYVSCLFKGCTHFFKTRNGMKAHQDRDHRKYSFLRCNSCKFILANEDDLKNHYCKALKKKK</sequence>
<evidence type="ECO:0008006" key="4">
    <source>
        <dbReference type="Google" id="ProtNLM"/>
    </source>
</evidence>
<feature type="region of interest" description="Disordered" evidence="1">
    <location>
        <begin position="1"/>
        <end position="23"/>
    </location>
</feature>
<protein>
    <recommendedName>
        <fullName evidence="4">C2H2-type domain-containing protein</fullName>
    </recommendedName>
</protein>